<evidence type="ECO:0000256" key="8">
    <source>
        <dbReference type="RuleBase" id="RU363037"/>
    </source>
</evidence>
<dbReference type="HAMAP" id="MF_01428">
    <property type="entry name" value="Glu_Q_tRNA_synth"/>
    <property type="match status" value="1"/>
</dbReference>
<evidence type="ECO:0000313" key="10">
    <source>
        <dbReference type="EMBL" id="HIX05091.1"/>
    </source>
</evidence>
<dbReference type="InterPro" id="IPR020058">
    <property type="entry name" value="Glu/Gln-tRNA-synth_Ib_cat-dom"/>
</dbReference>
<keyword evidence="3 7" id="KW-0547">Nucleotide-binding</keyword>
<comment type="similarity">
    <text evidence="7">Belongs to the class-I aminoacyl-tRNA synthetase family. GluQ subfamily.</text>
</comment>
<feature type="binding site" evidence="7">
    <location>
        <position position="111"/>
    </location>
    <ligand>
        <name>Zn(2+)</name>
        <dbReference type="ChEBI" id="CHEBI:29105"/>
    </ligand>
</feature>
<dbReference type="GO" id="GO:0005829">
    <property type="term" value="C:cytosol"/>
    <property type="evidence" value="ECO:0007669"/>
    <property type="project" value="TreeGrafter"/>
</dbReference>
<evidence type="ECO:0000259" key="9">
    <source>
        <dbReference type="Pfam" id="PF00749"/>
    </source>
</evidence>
<sequence>MAGQTVTGRFAPSPSGRMHLGNLLCSLLAWLSAKHDGGRVVLRIEDLDAERCPRKFADLLEADLRWLGLVWDEGGSDGGANGPYYQSERSEIYETYFKRLTEQGLIYPCFCSRSQLHAASAPHRSDGTPVYSGACRGLSPEEVRRRWAQRPPAWRLRVGEETVAFTDGHLGRYEESLPEDCGDFVVRRGDGVFAYQLAVVVDDALMGVTQVVRGADLLQSTPRQLYLYKLLGLPAPEFYHLPLLLAPDGRRLSKRDGDVSLETLQSRFTAEEVVGRLAFAAHLLEKPEPVAAAELVKSFSWEKVPKEDILLPRGLFD</sequence>
<evidence type="ECO:0000256" key="6">
    <source>
        <dbReference type="ARBA" id="ARBA00023146"/>
    </source>
</evidence>
<dbReference type="Gene3D" id="3.40.50.620">
    <property type="entry name" value="HUPs"/>
    <property type="match status" value="1"/>
</dbReference>
<dbReference type="EMBL" id="DXFW01000008">
    <property type="protein sequence ID" value="HIX05091.1"/>
    <property type="molecule type" value="Genomic_DNA"/>
</dbReference>
<comment type="function">
    <text evidence="7">Catalyzes the tRNA-independent activation of glutamate in presence of ATP and the subsequent transfer of glutamate onto a tRNA(Asp). Glutamate is transferred on the 2-amino-5-(4,5-dihydroxy-2-cyclopenten-1-yl) moiety of the queuosine in the wobble position of the QUC anticodon.</text>
</comment>
<evidence type="ECO:0000256" key="3">
    <source>
        <dbReference type="ARBA" id="ARBA00022741"/>
    </source>
</evidence>
<reference evidence="10" key="1">
    <citation type="journal article" date="2021" name="PeerJ">
        <title>Extensive microbial diversity within the chicken gut microbiome revealed by metagenomics and culture.</title>
        <authorList>
            <person name="Gilroy R."/>
            <person name="Ravi A."/>
            <person name="Getino M."/>
            <person name="Pursley I."/>
            <person name="Horton D.L."/>
            <person name="Alikhan N.F."/>
            <person name="Baker D."/>
            <person name="Gharbi K."/>
            <person name="Hall N."/>
            <person name="Watson M."/>
            <person name="Adriaenssens E.M."/>
            <person name="Foster-Nyarko E."/>
            <person name="Jarju S."/>
            <person name="Secka A."/>
            <person name="Antonio M."/>
            <person name="Oren A."/>
            <person name="Chaudhuri R.R."/>
            <person name="La Ragione R."/>
            <person name="Hildebrand F."/>
            <person name="Pallen M.J."/>
        </authorList>
    </citation>
    <scope>NUCLEOTIDE SEQUENCE</scope>
    <source>
        <strain evidence="10">2239</strain>
    </source>
</reference>
<keyword evidence="4 7" id="KW-0862">Zinc</keyword>
<dbReference type="InterPro" id="IPR000924">
    <property type="entry name" value="Glu/Gln-tRNA-synth"/>
</dbReference>
<dbReference type="InterPro" id="IPR014729">
    <property type="entry name" value="Rossmann-like_a/b/a_fold"/>
</dbReference>
<name>A0A9D1V2U9_9FIRM</name>
<feature type="binding site" evidence="7">
    <location>
        <position position="109"/>
    </location>
    <ligand>
        <name>Zn(2+)</name>
        <dbReference type="ChEBI" id="CHEBI:29105"/>
    </ligand>
</feature>
<feature type="domain" description="Glutamyl/glutaminyl-tRNA synthetase class Ib catalytic" evidence="9">
    <location>
        <begin position="6"/>
        <end position="262"/>
    </location>
</feature>
<keyword evidence="2 7" id="KW-0479">Metal-binding</keyword>
<evidence type="ECO:0000313" key="11">
    <source>
        <dbReference type="Proteomes" id="UP000824193"/>
    </source>
</evidence>
<dbReference type="SUPFAM" id="SSF52374">
    <property type="entry name" value="Nucleotidylyl transferase"/>
    <property type="match status" value="1"/>
</dbReference>
<keyword evidence="6 7" id="KW-0030">Aminoacyl-tRNA synthetase</keyword>
<dbReference type="NCBIfam" id="NF004314">
    <property type="entry name" value="PRK05710.1-3"/>
    <property type="match status" value="1"/>
</dbReference>
<feature type="binding site" evidence="7">
    <location>
        <position position="45"/>
    </location>
    <ligand>
        <name>L-glutamate</name>
        <dbReference type="ChEBI" id="CHEBI:29985"/>
    </ligand>
</feature>
<feature type="binding site" evidence="7">
    <location>
        <position position="131"/>
    </location>
    <ligand>
        <name>Zn(2+)</name>
        <dbReference type="ChEBI" id="CHEBI:29105"/>
    </ligand>
</feature>
<dbReference type="InterPro" id="IPR001412">
    <property type="entry name" value="aa-tRNA-synth_I_CS"/>
</dbReference>
<keyword evidence="5 7" id="KW-0067">ATP-binding</keyword>
<feature type="binding site" evidence="7">
    <location>
        <position position="213"/>
    </location>
    <ligand>
        <name>L-glutamate</name>
        <dbReference type="ChEBI" id="CHEBI:29985"/>
    </ligand>
</feature>
<dbReference type="GO" id="GO:0005524">
    <property type="term" value="F:ATP binding"/>
    <property type="evidence" value="ECO:0007669"/>
    <property type="project" value="UniProtKB-KW"/>
</dbReference>
<feature type="binding site" evidence="7">
    <location>
        <position position="135"/>
    </location>
    <ligand>
        <name>Zn(2+)</name>
        <dbReference type="ChEBI" id="CHEBI:29105"/>
    </ligand>
</feature>
<comment type="cofactor">
    <cofactor evidence="7">
        <name>Zn(2+)</name>
        <dbReference type="ChEBI" id="CHEBI:29105"/>
    </cofactor>
    <text evidence="7">Binds 1 zinc ion per subunit.</text>
</comment>
<dbReference type="Proteomes" id="UP000824193">
    <property type="component" value="Unassembled WGS sequence"/>
</dbReference>
<reference evidence="10" key="2">
    <citation type="submission" date="2021-04" db="EMBL/GenBank/DDBJ databases">
        <authorList>
            <person name="Gilroy R."/>
        </authorList>
    </citation>
    <scope>NUCLEOTIDE SEQUENCE</scope>
    <source>
        <strain evidence="10">2239</strain>
    </source>
</reference>
<protein>
    <recommendedName>
        <fullName evidence="7">Glutamyl-Q tRNA(Asp) synthetase</fullName>
        <shortName evidence="7">Glu-Q-RSs</shortName>
        <ecNumber evidence="7">6.1.1.-</ecNumber>
    </recommendedName>
</protein>
<dbReference type="InterPro" id="IPR022380">
    <property type="entry name" value="Glu-Q_tRNA(Asp)_Synthase"/>
</dbReference>
<evidence type="ECO:0000256" key="7">
    <source>
        <dbReference type="HAMAP-Rule" id="MF_01428"/>
    </source>
</evidence>
<accession>A0A9D1V2U9</accession>
<dbReference type="GO" id="GO:0006424">
    <property type="term" value="P:glutamyl-tRNA aminoacylation"/>
    <property type="evidence" value="ECO:0007669"/>
    <property type="project" value="InterPro"/>
</dbReference>
<feature type="short sequence motif" description="'HIGH' region" evidence="7">
    <location>
        <begin position="12"/>
        <end position="22"/>
    </location>
</feature>
<keyword evidence="1 7" id="KW-0436">Ligase</keyword>
<comment type="caution">
    <text evidence="10">The sequence shown here is derived from an EMBL/GenBank/DDBJ whole genome shotgun (WGS) entry which is preliminary data.</text>
</comment>
<dbReference type="PROSITE" id="PS00178">
    <property type="entry name" value="AA_TRNA_LIGASE_I"/>
    <property type="match status" value="1"/>
</dbReference>
<dbReference type="PANTHER" id="PTHR43311">
    <property type="entry name" value="GLUTAMATE--TRNA LIGASE"/>
    <property type="match status" value="1"/>
</dbReference>
<evidence type="ECO:0000256" key="4">
    <source>
        <dbReference type="ARBA" id="ARBA00022833"/>
    </source>
</evidence>
<evidence type="ECO:0000256" key="1">
    <source>
        <dbReference type="ARBA" id="ARBA00022598"/>
    </source>
</evidence>
<dbReference type="GO" id="GO:0006400">
    <property type="term" value="P:tRNA modification"/>
    <property type="evidence" value="ECO:0007669"/>
    <property type="project" value="InterPro"/>
</dbReference>
<proteinExistence type="inferred from homology"/>
<feature type="binding site" evidence="7">
    <location>
        <position position="195"/>
    </location>
    <ligand>
        <name>L-glutamate</name>
        <dbReference type="ChEBI" id="CHEBI:29985"/>
    </ligand>
</feature>
<dbReference type="PANTHER" id="PTHR43311:SF1">
    <property type="entry name" value="GLUTAMYL-Q TRNA(ASP) SYNTHETASE"/>
    <property type="match status" value="1"/>
</dbReference>
<dbReference type="EC" id="6.1.1.-" evidence="7"/>
<feature type="binding site" evidence="7">
    <location>
        <position position="254"/>
    </location>
    <ligand>
        <name>ATP</name>
        <dbReference type="ChEBI" id="CHEBI:30616"/>
    </ligand>
</feature>
<dbReference type="NCBIfam" id="TIGR03838">
    <property type="entry name" value="queuosine_YadB"/>
    <property type="match status" value="1"/>
</dbReference>
<dbReference type="GO" id="GO:0008270">
    <property type="term" value="F:zinc ion binding"/>
    <property type="evidence" value="ECO:0007669"/>
    <property type="project" value="UniProtKB-UniRule"/>
</dbReference>
<dbReference type="AlphaFoldDB" id="A0A9D1V2U9"/>
<gene>
    <name evidence="10" type="primary">gluQRS</name>
    <name evidence="7" type="synonym">gluQ</name>
    <name evidence="10" type="ORF">H9865_03125</name>
</gene>
<dbReference type="GO" id="GO:0004818">
    <property type="term" value="F:glutamate-tRNA ligase activity"/>
    <property type="evidence" value="ECO:0007669"/>
    <property type="project" value="TreeGrafter"/>
</dbReference>
<dbReference type="NCBIfam" id="NF004315">
    <property type="entry name" value="PRK05710.1-4"/>
    <property type="match status" value="1"/>
</dbReference>
<organism evidence="10 11">
    <name type="scientific">Candidatus Allofournierella pullicola</name>
    <dbReference type="NCBI Taxonomy" id="2838596"/>
    <lineage>
        <taxon>Bacteria</taxon>
        <taxon>Bacillati</taxon>
        <taxon>Bacillota</taxon>
        <taxon>Clostridia</taxon>
        <taxon>Eubacteriales</taxon>
        <taxon>Oscillospiraceae</taxon>
        <taxon>Allofournierella</taxon>
    </lineage>
</organism>
<feature type="binding site" evidence="7">
    <location>
        <begin position="9"/>
        <end position="13"/>
    </location>
    <ligand>
        <name>L-glutamate</name>
        <dbReference type="ChEBI" id="CHEBI:29985"/>
    </ligand>
</feature>
<dbReference type="Pfam" id="PF00749">
    <property type="entry name" value="tRNA-synt_1c"/>
    <property type="match status" value="1"/>
</dbReference>
<evidence type="ECO:0000256" key="2">
    <source>
        <dbReference type="ARBA" id="ARBA00022723"/>
    </source>
</evidence>
<feature type="short sequence motif" description="'KMSKS' region" evidence="7">
    <location>
        <begin position="251"/>
        <end position="255"/>
    </location>
</feature>
<evidence type="ECO:0000256" key="5">
    <source>
        <dbReference type="ARBA" id="ARBA00022840"/>
    </source>
</evidence>
<keyword evidence="8" id="KW-0648">Protein biosynthesis</keyword>
<dbReference type="InterPro" id="IPR049940">
    <property type="entry name" value="GluQ/Sye"/>
</dbReference>
<dbReference type="PRINTS" id="PR00987">
    <property type="entry name" value="TRNASYNTHGLU"/>
</dbReference>